<gene>
    <name evidence="1" type="ORF">BGZ96_000884</name>
</gene>
<name>A0ABQ7JN96_9FUNG</name>
<reference evidence="1 2" key="1">
    <citation type="journal article" date="2020" name="Fungal Divers.">
        <title>Resolving the Mortierellaceae phylogeny through synthesis of multi-gene phylogenetics and phylogenomics.</title>
        <authorList>
            <person name="Vandepol N."/>
            <person name="Liber J."/>
            <person name="Desiro A."/>
            <person name="Na H."/>
            <person name="Kennedy M."/>
            <person name="Barry K."/>
            <person name="Grigoriev I.V."/>
            <person name="Miller A.N."/>
            <person name="O'Donnell K."/>
            <person name="Stajich J.E."/>
            <person name="Bonito G."/>
        </authorList>
    </citation>
    <scope>NUCLEOTIDE SEQUENCE [LARGE SCALE GENOMIC DNA]</scope>
    <source>
        <strain evidence="1 2">AD045</strain>
    </source>
</reference>
<feature type="non-terminal residue" evidence="1">
    <location>
        <position position="1"/>
    </location>
</feature>
<proteinExistence type="predicted"/>
<protein>
    <submittedName>
        <fullName evidence="1">Uncharacterized protein</fullName>
    </submittedName>
</protein>
<evidence type="ECO:0000313" key="2">
    <source>
        <dbReference type="Proteomes" id="UP001194696"/>
    </source>
</evidence>
<accession>A0ABQ7JN96</accession>
<dbReference type="EMBL" id="JAAAIM010001132">
    <property type="protein sequence ID" value="KAG0282048.1"/>
    <property type="molecule type" value="Genomic_DNA"/>
</dbReference>
<keyword evidence="2" id="KW-1185">Reference proteome</keyword>
<organism evidence="1 2">
    <name type="scientific">Linnemannia gamsii</name>
    <dbReference type="NCBI Taxonomy" id="64522"/>
    <lineage>
        <taxon>Eukaryota</taxon>
        <taxon>Fungi</taxon>
        <taxon>Fungi incertae sedis</taxon>
        <taxon>Mucoromycota</taxon>
        <taxon>Mortierellomycotina</taxon>
        <taxon>Mortierellomycetes</taxon>
        <taxon>Mortierellales</taxon>
        <taxon>Mortierellaceae</taxon>
        <taxon>Linnemannia</taxon>
    </lineage>
</organism>
<comment type="caution">
    <text evidence="1">The sequence shown here is derived from an EMBL/GenBank/DDBJ whole genome shotgun (WGS) entry which is preliminary data.</text>
</comment>
<dbReference type="Proteomes" id="UP001194696">
    <property type="component" value="Unassembled WGS sequence"/>
</dbReference>
<evidence type="ECO:0000313" key="1">
    <source>
        <dbReference type="EMBL" id="KAG0282048.1"/>
    </source>
</evidence>
<sequence>TFALSDTLRYLSIVDQLRRLEHVIVVLYRAYMRDCCPIPINHPVRSWKKEAVQYAVQFAQEHTRIFPGCLKTLRTTPDCITHNNGLCNREINIAVAQILPPYKLDVLYSGNWLQVRSHIRTVDFGHVEENIRLDPAVFDGQLLQRFRLAKVVLQEYDMSSSQNLDAIAFAFSQSLKYPHIDSVYGEEHSERLHIGCGWPGLPALDRIKLCAPRHQLALDPVLLAQCPSLSAIKIKDDETFEYFYRDIHRR</sequence>